<accession>A0A9J6ZE91</accession>
<feature type="domain" description="CAAX prenyl protease 2/Lysostaphin resistance protein A-like" evidence="2">
    <location>
        <begin position="142"/>
        <end position="233"/>
    </location>
</feature>
<organism evidence="3 4">
    <name type="scientific">Candidatus Pristimantibacillus lignocellulolyticus</name>
    <dbReference type="NCBI Taxonomy" id="2994561"/>
    <lineage>
        <taxon>Bacteria</taxon>
        <taxon>Bacillati</taxon>
        <taxon>Bacillota</taxon>
        <taxon>Bacilli</taxon>
        <taxon>Bacillales</taxon>
        <taxon>Paenibacillaceae</taxon>
        <taxon>Candidatus Pristimantibacillus</taxon>
    </lineage>
</organism>
<sequence length="243" mass="28052">MELLLELLWILFPVLLVMLLLYMMVAHKKIVWKIVIFIASFVIIEIMFLYKQLWWLQGEHRRLDIEFTSDGWILFTLSLIGLLIVVGCILFQVKLNRYVIWAGSSIFKSVMYGSIGAIILIIPVLLLNLHTFGEVPFDGNVTLLISIILFILVGKAIEELIFRGYLQGYLDRLYSPFMSAFITTAIYSLLHLLILILLKEHYLLASMQSIYIGIVCSFLRYRYGILASTLANALAIICWYLFI</sequence>
<keyword evidence="1" id="KW-0472">Membrane</keyword>
<protein>
    <submittedName>
        <fullName evidence="3">CPBP family glutamic-type intramembrane protease</fullName>
        <ecNumber evidence="3">3.4.-.-</ecNumber>
    </submittedName>
</protein>
<name>A0A9J6ZE91_9BACL</name>
<feature type="transmembrane region" description="Helical" evidence="1">
    <location>
        <begin position="219"/>
        <end position="242"/>
    </location>
</feature>
<dbReference type="AlphaFoldDB" id="A0A9J6ZE91"/>
<keyword evidence="1" id="KW-0812">Transmembrane</keyword>
<evidence type="ECO:0000256" key="1">
    <source>
        <dbReference type="SAM" id="Phobius"/>
    </source>
</evidence>
<dbReference type="GO" id="GO:0004175">
    <property type="term" value="F:endopeptidase activity"/>
    <property type="evidence" value="ECO:0007669"/>
    <property type="project" value="UniProtKB-ARBA"/>
</dbReference>
<feature type="transmembrane region" description="Helical" evidence="1">
    <location>
        <begin position="71"/>
        <end position="93"/>
    </location>
</feature>
<keyword evidence="3" id="KW-0378">Hydrolase</keyword>
<dbReference type="EMBL" id="CP097899">
    <property type="protein sequence ID" value="URN94474.1"/>
    <property type="molecule type" value="Genomic_DNA"/>
</dbReference>
<dbReference type="GO" id="GO:0080120">
    <property type="term" value="P:CAAX-box protein maturation"/>
    <property type="evidence" value="ECO:0007669"/>
    <property type="project" value="UniProtKB-ARBA"/>
</dbReference>
<dbReference type="EC" id="3.4.-.-" evidence="3"/>
<evidence type="ECO:0000259" key="2">
    <source>
        <dbReference type="Pfam" id="PF02517"/>
    </source>
</evidence>
<dbReference type="KEGG" id="plig:NAG76_22075"/>
<keyword evidence="1" id="KW-1133">Transmembrane helix</keyword>
<dbReference type="Proteomes" id="UP001056756">
    <property type="component" value="Chromosome"/>
</dbReference>
<evidence type="ECO:0000313" key="3">
    <source>
        <dbReference type="EMBL" id="URN94474.1"/>
    </source>
</evidence>
<dbReference type="GO" id="GO:0006508">
    <property type="term" value="P:proteolysis"/>
    <property type="evidence" value="ECO:0007669"/>
    <property type="project" value="UniProtKB-KW"/>
</dbReference>
<feature type="transmembrane region" description="Helical" evidence="1">
    <location>
        <begin position="7"/>
        <end position="24"/>
    </location>
</feature>
<feature type="transmembrane region" description="Helical" evidence="1">
    <location>
        <begin position="105"/>
        <end position="127"/>
    </location>
</feature>
<dbReference type="InterPro" id="IPR003675">
    <property type="entry name" value="Rce1/LyrA-like_dom"/>
</dbReference>
<reference evidence="3" key="1">
    <citation type="submission" date="2022-05" db="EMBL/GenBank/DDBJ databases">
        <title>Novel bacterial taxa in a minimal lignocellulolytic consortium and its capacity to transform plastics disclosed by genome-resolved metagenomics.</title>
        <authorList>
            <person name="Rodriguez C.A.D."/>
            <person name="Diaz-Garcia L."/>
            <person name="Herrera K."/>
            <person name="Tarazona N.A."/>
            <person name="Sproer C."/>
            <person name="Overmann J."/>
            <person name="Jimenez D.J."/>
        </authorList>
    </citation>
    <scope>NUCLEOTIDE SEQUENCE</scope>
    <source>
        <strain evidence="3">MAG5</strain>
    </source>
</reference>
<evidence type="ECO:0000313" key="4">
    <source>
        <dbReference type="Proteomes" id="UP001056756"/>
    </source>
</evidence>
<proteinExistence type="predicted"/>
<feature type="transmembrane region" description="Helical" evidence="1">
    <location>
        <begin position="30"/>
        <end position="50"/>
    </location>
</feature>
<feature type="transmembrane region" description="Helical" evidence="1">
    <location>
        <begin position="139"/>
        <end position="157"/>
    </location>
</feature>
<keyword evidence="3" id="KW-0645">Protease</keyword>
<dbReference type="Pfam" id="PF02517">
    <property type="entry name" value="Rce1-like"/>
    <property type="match status" value="1"/>
</dbReference>
<feature type="transmembrane region" description="Helical" evidence="1">
    <location>
        <begin position="177"/>
        <end position="198"/>
    </location>
</feature>
<gene>
    <name evidence="3" type="ORF">NAG76_22075</name>
</gene>